<keyword evidence="4" id="KW-1185">Reference proteome</keyword>
<accession>A0ABQ8AKM7</accession>
<comment type="similarity">
    <text evidence="1">Belongs to the peptidase A1 family.</text>
</comment>
<protein>
    <recommendedName>
        <fullName evidence="2">Peptidase A1 domain-containing protein</fullName>
    </recommendedName>
</protein>
<dbReference type="Gene3D" id="2.40.70.10">
    <property type="entry name" value="Acid Proteases"/>
    <property type="match status" value="1"/>
</dbReference>
<dbReference type="PANTHER" id="PTHR13683:SF634">
    <property type="entry name" value="ASPARTIC PROTEINASE 39"/>
    <property type="match status" value="1"/>
</dbReference>
<evidence type="ECO:0000313" key="4">
    <source>
        <dbReference type="Proteomes" id="UP000824890"/>
    </source>
</evidence>
<dbReference type="EMBL" id="JAGKQM010000013">
    <property type="protein sequence ID" value="KAH0893100.1"/>
    <property type="molecule type" value="Genomic_DNA"/>
</dbReference>
<reference evidence="3 4" key="1">
    <citation type="submission" date="2021-05" db="EMBL/GenBank/DDBJ databases">
        <title>Genome Assembly of Synthetic Allotetraploid Brassica napus Reveals Homoeologous Exchanges between Subgenomes.</title>
        <authorList>
            <person name="Davis J.T."/>
        </authorList>
    </citation>
    <scope>NUCLEOTIDE SEQUENCE [LARGE SCALE GENOMIC DNA]</scope>
    <source>
        <strain evidence="4">cv. Da-Ae</strain>
        <tissue evidence="3">Seedling</tissue>
    </source>
</reference>
<comment type="caution">
    <text evidence="3">The sequence shown here is derived from an EMBL/GenBank/DDBJ whole genome shotgun (WGS) entry which is preliminary data.</text>
</comment>
<feature type="domain" description="Peptidase A1" evidence="2">
    <location>
        <begin position="1"/>
        <end position="306"/>
    </location>
</feature>
<dbReference type="InterPro" id="IPR001461">
    <property type="entry name" value="Aspartic_peptidase_A1"/>
</dbReference>
<dbReference type="Pfam" id="PF14541">
    <property type="entry name" value="TAXi_C"/>
    <property type="match status" value="1"/>
</dbReference>
<dbReference type="Proteomes" id="UP000824890">
    <property type="component" value="Unassembled WGS sequence"/>
</dbReference>
<dbReference type="InterPro" id="IPR033121">
    <property type="entry name" value="PEPTIDASE_A1"/>
</dbReference>
<organism evidence="3 4">
    <name type="scientific">Brassica napus</name>
    <name type="common">Rape</name>
    <dbReference type="NCBI Taxonomy" id="3708"/>
    <lineage>
        <taxon>Eukaryota</taxon>
        <taxon>Viridiplantae</taxon>
        <taxon>Streptophyta</taxon>
        <taxon>Embryophyta</taxon>
        <taxon>Tracheophyta</taxon>
        <taxon>Spermatophyta</taxon>
        <taxon>Magnoliopsida</taxon>
        <taxon>eudicotyledons</taxon>
        <taxon>Gunneridae</taxon>
        <taxon>Pentapetalae</taxon>
        <taxon>rosids</taxon>
        <taxon>malvids</taxon>
        <taxon>Brassicales</taxon>
        <taxon>Brassicaceae</taxon>
        <taxon>Brassiceae</taxon>
        <taxon>Brassica</taxon>
    </lineage>
</organism>
<proteinExistence type="inferred from homology"/>
<evidence type="ECO:0000259" key="2">
    <source>
        <dbReference type="PROSITE" id="PS51767"/>
    </source>
</evidence>
<sequence length="328" mass="35763">MESRIKFCVAVAVFIIVTEIASCHFVFEVQHKFAGKGKNLAHFKSHDTRRHSRMLASVDLPLGGDSRVDSVGLSLYDVNASSTSKKVGCDDDFCSFISNSDSCQPDLGCSYHIVYADQSTSEGNFIRDNLSLDQVTGNLLTGPLGQEVVFGMHYNVMLMEMDVDGASIDLPPSIVRKGGTIIDSGTTLAYLPQALYDSLIETITSRQPVKLHIVEETFQCFTFTKDVNQAFPPVNFHFEDSLKLTVYPHDYLFSLESEMYCFGWQVGGMTTEDRSEVILLGGSSSIKVKDGSGGVYSVGADNLSSAPPLLLIGKLLAILSTFVAVAFT</sequence>
<evidence type="ECO:0000256" key="1">
    <source>
        <dbReference type="ARBA" id="ARBA00007447"/>
    </source>
</evidence>
<dbReference type="InterPro" id="IPR032799">
    <property type="entry name" value="TAXi_C"/>
</dbReference>
<name>A0ABQ8AKM7_BRANA</name>
<dbReference type="InterPro" id="IPR021109">
    <property type="entry name" value="Peptidase_aspartic_dom_sf"/>
</dbReference>
<gene>
    <name evidence="3" type="ORF">HID58_055529</name>
</gene>
<dbReference type="PANTHER" id="PTHR13683">
    <property type="entry name" value="ASPARTYL PROTEASES"/>
    <property type="match status" value="1"/>
</dbReference>
<evidence type="ECO:0000313" key="3">
    <source>
        <dbReference type="EMBL" id="KAH0893100.1"/>
    </source>
</evidence>
<dbReference type="PROSITE" id="PS51767">
    <property type="entry name" value="PEPTIDASE_A1"/>
    <property type="match status" value="1"/>
</dbReference>
<dbReference type="SUPFAM" id="SSF50630">
    <property type="entry name" value="Acid proteases"/>
    <property type="match status" value="1"/>
</dbReference>